<comment type="caution">
    <text evidence="1">The sequence shown here is derived from an EMBL/GenBank/DDBJ whole genome shotgun (WGS) entry which is preliminary data.</text>
</comment>
<protein>
    <submittedName>
        <fullName evidence="1">Uncharacterized protein</fullName>
    </submittedName>
</protein>
<dbReference type="RefSeq" id="WP_188701048.1">
    <property type="nucleotide sequence ID" value="NZ_BMMQ01000005.1"/>
</dbReference>
<reference evidence="2" key="1">
    <citation type="journal article" date="2019" name="Int. J. Syst. Evol. Microbiol.">
        <title>The Global Catalogue of Microorganisms (GCM) 10K type strain sequencing project: providing services to taxonomists for standard genome sequencing and annotation.</title>
        <authorList>
            <consortium name="The Broad Institute Genomics Platform"/>
            <consortium name="The Broad Institute Genome Sequencing Center for Infectious Disease"/>
            <person name="Wu L."/>
            <person name="Ma J."/>
        </authorList>
    </citation>
    <scope>NUCLEOTIDE SEQUENCE [LARGE SCALE GENOMIC DNA]</scope>
    <source>
        <strain evidence="2">CGMCC 4.7181</strain>
    </source>
</reference>
<organism evidence="1 2">
    <name type="scientific">Microbacterium nanhaiense</name>
    <dbReference type="NCBI Taxonomy" id="1301026"/>
    <lineage>
        <taxon>Bacteria</taxon>
        <taxon>Bacillati</taxon>
        <taxon>Actinomycetota</taxon>
        <taxon>Actinomycetes</taxon>
        <taxon>Micrococcales</taxon>
        <taxon>Microbacteriaceae</taxon>
        <taxon>Microbacterium</taxon>
    </lineage>
</organism>
<keyword evidence="2" id="KW-1185">Reference proteome</keyword>
<dbReference type="EMBL" id="BMMQ01000005">
    <property type="protein sequence ID" value="GGO63951.1"/>
    <property type="molecule type" value="Genomic_DNA"/>
</dbReference>
<name>A0ABQ2N1R6_9MICO</name>
<accession>A0ABQ2N1R6</accession>
<dbReference type="Proteomes" id="UP000638043">
    <property type="component" value="Unassembled WGS sequence"/>
</dbReference>
<evidence type="ECO:0000313" key="1">
    <source>
        <dbReference type="EMBL" id="GGO63951.1"/>
    </source>
</evidence>
<gene>
    <name evidence="1" type="ORF">GCM10010910_17650</name>
</gene>
<sequence length="95" mass="10565">MRDEYDEIARTALAIGARFLPTEIVASIEMDLNSGEPGVALLQILEHLEEGGHDIALIYTPQQRAQFRKFEDEPETIGSAIVWALDDAENTPPSR</sequence>
<evidence type="ECO:0000313" key="2">
    <source>
        <dbReference type="Proteomes" id="UP000638043"/>
    </source>
</evidence>
<proteinExistence type="predicted"/>